<evidence type="ECO:0000313" key="5">
    <source>
        <dbReference type="EMBL" id="MFB9646902.1"/>
    </source>
</evidence>
<dbReference type="RefSeq" id="WP_344715009.1">
    <property type="nucleotide sequence ID" value="NZ_BAAAWH010000001.1"/>
</dbReference>
<evidence type="ECO:0000256" key="3">
    <source>
        <dbReference type="ARBA" id="ARBA00023002"/>
    </source>
</evidence>
<keyword evidence="6" id="KW-1185">Reference proteome</keyword>
<dbReference type="InterPro" id="IPR005025">
    <property type="entry name" value="FMN_Rdtase-like_dom"/>
</dbReference>
<evidence type="ECO:0000259" key="4">
    <source>
        <dbReference type="Pfam" id="PF03358"/>
    </source>
</evidence>
<gene>
    <name evidence="5" type="ORF">ACFFPJ_13965</name>
</gene>
<evidence type="ECO:0000256" key="1">
    <source>
        <dbReference type="ARBA" id="ARBA00022630"/>
    </source>
</evidence>
<dbReference type="Pfam" id="PF03358">
    <property type="entry name" value="FMN_red"/>
    <property type="match status" value="1"/>
</dbReference>
<organism evidence="5 6">
    <name type="scientific">Microbacterium terregens</name>
    <dbReference type="NCBI Taxonomy" id="69363"/>
    <lineage>
        <taxon>Bacteria</taxon>
        <taxon>Bacillati</taxon>
        <taxon>Actinomycetota</taxon>
        <taxon>Actinomycetes</taxon>
        <taxon>Micrococcales</taxon>
        <taxon>Microbacteriaceae</taxon>
        <taxon>Microbacterium</taxon>
    </lineage>
</organism>
<dbReference type="Proteomes" id="UP001589611">
    <property type="component" value="Unassembled WGS sequence"/>
</dbReference>
<dbReference type="EC" id="1.-.-.-" evidence="5"/>
<dbReference type="GO" id="GO:0016491">
    <property type="term" value="F:oxidoreductase activity"/>
    <property type="evidence" value="ECO:0007669"/>
    <property type="project" value="UniProtKB-KW"/>
</dbReference>
<dbReference type="Gene3D" id="3.40.50.360">
    <property type="match status" value="1"/>
</dbReference>
<keyword evidence="3 5" id="KW-0560">Oxidoreductase</keyword>
<dbReference type="InterPro" id="IPR051814">
    <property type="entry name" value="NAD(P)H-dep_FMN_reductase"/>
</dbReference>
<proteinExistence type="predicted"/>
<dbReference type="PANTHER" id="PTHR43408">
    <property type="entry name" value="FMN REDUCTASE (NADPH)"/>
    <property type="match status" value="1"/>
</dbReference>
<reference evidence="5 6" key="1">
    <citation type="submission" date="2024-09" db="EMBL/GenBank/DDBJ databases">
        <authorList>
            <person name="Sun Q."/>
            <person name="Mori K."/>
        </authorList>
    </citation>
    <scope>NUCLEOTIDE SEQUENCE [LARGE SCALE GENOMIC DNA]</scope>
    <source>
        <strain evidence="5 6">JCM 1342</strain>
    </source>
</reference>
<evidence type="ECO:0000313" key="6">
    <source>
        <dbReference type="Proteomes" id="UP001589611"/>
    </source>
</evidence>
<dbReference type="EMBL" id="JBHMBE010000004">
    <property type="protein sequence ID" value="MFB9646902.1"/>
    <property type="molecule type" value="Genomic_DNA"/>
</dbReference>
<dbReference type="PANTHER" id="PTHR43408:SF2">
    <property type="entry name" value="FMN REDUCTASE (NADPH)"/>
    <property type="match status" value="1"/>
</dbReference>
<dbReference type="SUPFAM" id="SSF52218">
    <property type="entry name" value="Flavoproteins"/>
    <property type="match status" value="1"/>
</dbReference>
<protein>
    <submittedName>
        <fullName evidence="5">NADPH-dependent FMN reductase</fullName>
        <ecNumber evidence="5">1.-.-.-</ecNumber>
    </submittedName>
</protein>
<comment type="caution">
    <text evidence="5">The sequence shown here is derived from an EMBL/GenBank/DDBJ whole genome shotgun (WGS) entry which is preliminary data.</text>
</comment>
<feature type="domain" description="NADPH-dependent FMN reductase-like" evidence="4">
    <location>
        <begin position="4"/>
        <end position="140"/>
    </location>
</feature>
<keyword evidence="1" id="KW-0285">Flavoprotein</keyword>
<name>A0ABV5T2S2_9MICO</name>
<sequence length="182" mass="19290">MTLRVSIVVGNPKPQSRTLTVALELAQAIIGASEHSLRVIDLVEHADQMFSWPSDEMAELNTAVAESDLVLFGSPTYKATYTGLLKAFLDRYPANGLQGVVAVPVQTGADLAHSLGPSFGLIPLLLELGAVVPGRGFYFVTGQMNALGPQVRSAADEYRAQIERVAALGSALTDSATVRPRA</sequence>
<accession>A0ABV5T2S2</accession>
<dbReference type="InterPro" id="IPR029039">
    <property type="entry name" value="Flavoprotein-like_sf"/>
</dbReference>
<evidence type="ECO:0000256" key="2">
    <source>
        <dbReference type="ARBA" id="ARBA00022643"/>
    </source>
</evidence>
<keyword evidence="2" id="KW-0288">FMN</keyword>